<feature type="transmembrane region" description="Helical" evidence="1">
    <location>
        <begin position="268"/>
        <end position="286"/>
    </location>
</feature>
<feature type="transmembrane region" description="Helical" evidence="1">
    <location>
        <begin position="521"/>
        <end position="538"/>
    </location>
</feature>
<dbReference type="InterPro" id="IPR002798">
    <property type="entry name" value="SpoIIM-like"/>
</dbReference>
<dbReference type="AlphaFoldDB" id="A0A2T5G3V5"/>
<feature type="transmembrane region" description="Helical" evidence="1">
    <location>
        <begin position="144"/>
        <end position="165"/>
    </location>
</feature>
<feature type="transmembrane region" description="Helical" evidence="1">
    <location>
        <begin position="177"/>
        <end position="194"/>
    </location>
</feature>
<feature type="transmembrane region" description="Helical" evidence="1">
    <location>
        <begin position="684"/>
        <end position="709"/>
    </location>
</feature>
<proteinExistence type="predicted"/>
<evidence type="ECO:0000313" key="3">
    <source>
        <dbReference type="Proteomes" id="UP000244016"/>
    </source>
</evidence>
<feature type="transmembrane region" description="Helical" evidence="1">
    <location>
        <begin position="45"/>
        <end position="67"/>
    </location>
</feature>
<gene>
    <name evidence="2" type="ORF">BLITH_0001</name>
</gene>
<dbReference type="EMBL" id="PEBW01000010">
    <property type="protein sequence ID" value="PTQ50869.1"/>
    <property type="molecule type" value="Genomic_DNA"/>
</dbReference>
<evidence type="ECO:0000313" key="2">
    <source>
        <dbReference type="EMBL" id="PTQ50869.1"/>
    </source>
</evidence>
<keyword evidence="1" id="KW-1133">Transmembrane helix</keyword>
<accession>A0A2T5G3V5</accession>
<dbReference type="PANTHER" id="PTHR35337">
    <property type="entry name" value="SLR1478 PROTEIN"/>
    <property type="match status" value="1"/>
</dbReference>
<feature type="transmembrane region" description="Helical" evidence="1">
    <location>
        <begin position="201"/>
        <end position="218"/>
    </location>
</feature>
<keyword evidence="1" id="KW-0472">Membrane</keyword>
<feature type="transmembrane region" description="Helical" evidence="1">
    <location>
        <begin position="343"/>
        <end position="363"/>
    </location>
</feature>
<dbReference type="Pfam" id="PF01944">
    <property type="entry name" value="SpoIIM"/>
    <property type="match status" value="1"/>
</dbReference>
<reference evidence="2 3" key="1">
    <citation type="submission" date="2017-08" db="EMBL/GenBank/DDBJ databases">
        <title>Burning lignite coal seam in the remote Altai Mountains harbors a hydrogen-driven thermophilic microbial community.</title>
        <authorList>
            <person name="Kadnikov V.V."/>
            <person name="Mardanov A.V."/>
            <person name="Ivasenko D."/>
            <person name="Beletsky A.V."/>
            <person name="Karnachuk O.V."/>
            <person name="Ravin N.V."/>
        </authorList>
    </citation>
    <scope>NUCLEOTIDE SEQUENCE [LARGE SCALE GENOMIC DNA]</scope>
    <source>
        <strain evidence="2">AL31</strain>
    </source>
</reference>
<feature type="transmembrane region" description="Helical" evidence="1">
    <location>
        <begin position="580"/>
        <end position="605"/>
    </location>
</feature>
<name>A0A2T5G3V5_9BACL</name>
<protein>
    <recommendedName>
        <fullName evidence="4">Stage II sporulation protein M</fullName>
    </recommendedName>
</protein>
<feature type="transmembrane region" description="Helical" evidence="1">
    <location>
        <begin position="73"/>
        <end position="99"/>
    </location>
</feature>
<keyword evidence="1" id="KW-0812">Transmembrane</keyword>
<dbReference type="Proteomes" id="UP000244016">
    <property type="component" value="Unassembled WGS sequence"/>
</dbReference>
<sequence>MFIKTRWCSKKMNAKVIVLKWLRMERRSIPIFLRSLFPFFSEKHFFLILYKLIDVFVGILVVIIFLLNHAEGIWDAALAEVGFLILYTLRLLFSIIIAIRPDMLQREYYFSFYRMSRTSDEAFYRSMLWEDFAARWLKHFPARLPFVVGLMSVMGIRAILLVLLGDAFNLAVYMHRATRGLGGTAGLYTLRAVLMGVLERGIFGFFAYGFGVFVARFLEVSRGVMLNQGISTESWRATNEAVRSEVRRFLEAFSLTPSSVTAFMEGPMWIGALFLVPGLVLLAVFYSMRFRIEIESEVKMFRLPRTIVERCLSVERTVPRSEGIYALDRLRLLRLQDRLDHPWWMWGIPTEFVILLAFFFPILQLVHNPYVHAFLLLIIFYMTLQYVANYIQSDFIEIFLYYSDFRHLPLYHILGIDRVDTFLRSKMELLSCLVRRVMAIPLAILVIVSLIFLGIRAVILVVVAAIVFRAFFKSAVFDVALFPYQRFLLAFNLKDFRTRPPEEEQIEDQVFQMFTSYTERIITIASTFVSLFVAVSGLVRGTGWLVYALVFFGIWTLFLMSRFRETFGVTPEQEKRASLVFWLSATGASLFVFGIGTVGGFAIGGSLSDNIDNFDNFGSILPQTLFWEKIFLNNVLVAFLIFVFGVVSLGFGALLVLLFQGLVLGGSVRIAADSLGWEIVLRKILPHAFLEIGGISLIAAASFTGLRVLRSIRREGRFSGERLTSWLQEVVWALLLGVILLVVAAFVEAYISSRG</sequence>
<comment type="caution">
    <text evidence="2">The sequence shown here is derived from an EMBL/GenBank/DDBJ whole genome shotgun (WGS) entry which is preliminary data.</text>
</comment>
<feature type="transmembrane region" description="Helical" evidence="1">
    <location>
        <begin position="625"/>
        <end position="647"/>
    </location>
</feature>
<organism evidence="2 3">
    <name type="scientific">Brockia lithotrophica</name>
    <dbReference type="NCBI Taxonomy" id="933949"/>
    <lineage>
        <taxon>Bacteria</taxon>
        <taxon>Bacillati</taxon>
        <taxon>Bacillota</taxon>
        <taxon>Bacilli</taxon>
        <taxon>Bacillales</taxon>
        <taxon>Bacillales Family X. Incertae Sedis</taxon>
        <taxon>Brockia</taxon>
    </lineage>
</organism>
<feature type="transmembrane region" description="Helical" evidence="1">
    <location>
        <begin position="730"/>
        <end position="751"/>
    </location>
</feature>
<dbReference type="PANTHER" id="PTHR35337:SF1">
    <property type="entry name" value="SLR1478 PROTEIN"/>
    <property type="match status" value="1"/>
</dbReference>
<evidence type="ECO:0000256" key="1">
    <source>
        <dbReference type="SAM" id="Phobius"/>
    </source>
</evidence>
<evidence type="ECO:0008006" key="4">
    <source>
        <dbReference type="Google" id="ProtNLM"/>
    </source>
</evidence>
<feature type="transmembrane region" description="Helical" evidence="1">
    <location>
        <begin position="369"/>
        <end position="388"/>
    </location>
</feature>
<feature type="transmembrane region" description="Helical" evidence="1">
    <location>
        <begin position="544"/>
        <end position="560"/>
    </location>
</feature>